<accession>A0A8J3Q1R3</accession>
<dbReference type="Proteomes" id="UP000612899">
    <property type="component" value="Unassembled WGS sequence"/>
</dbReference>
<sequence>MTLTFSYVGPTDLLSLPVQGSVIASREDFETWVSRVDTRELFTYIVDVSGRLRLAPRQSEHVACAGGEDVLGAGEIAFDDSTVSYVSNQSTGYCPSLASWPAVQAAFDRLGLTHPAGFTVEFVFRRCGVCGELTVVKESDFVCGFCDADLDCPVTFLDVDGTLLRYGHEPAEISPDIASFLSSLPGHLVWATAWLEDANDAISPVLGLPRLPVVAWHDVPEDGLHWKTRDIVAWAAGRAFVWIDDELTDVDRDWVGAFHPGPALLHRVDSAVGLTRDDAEIIESWLTTR</sequence>
<organism evidence="1 2">
    <name type="scientific">Rhizocola hellebori</name>
    <dbReference type="NCBI Taxonomy" id="1392758"/>
    <lineage>
        <taxon>Bacteria</taxon>
        <taxon>Bacillati</taxon>
        <taxon>Actinomycetota</taxon>
        <taxon>Actinomycetes</taxon>
        <taxon>Micromonosporales</taxon>
        <taxon>Micromonosporaceae</taxon>
        <taxon>Rhizocola</taxon>
    </lineage>
</organism>
<protein>
    <submittedName>
        <fullName evidence="1">Uncharacterized protein</fullName>
    </submittedName>
</protein>
<name>A0A8J3Q1R3_9ACTN</name>
<gene>
    <name evidence="1" type="ORF">Rhe02_02600</name>
</gene>
<dbReference type="AlphaFoldDB" id="A0A8J3Q1R3"/>
<dbReference type="EMBL" id="BONY01000001">
    <property type="protein sequence ID" value="GIH02193.1"/>
    <property type="molecule type" value="Genomic_DNA"/>
</dbReference>
<comment type="caution">
    <text evidence="1">The sequence shown here is derived from an EMBL/GenBank/DDBJ whole genome shotgun (WGS) entry which is preliminary data.</text>
</comment>
<evidence type="ECO:0000313" key="1">
    <source>
        <dbReference type="EMBL" id="GIH02193.1"/>
    </source>
</evidence>
<dbReference type="RefSeq" id="WP_239123176.1">
    <property type="nucleotide sequence ID" value="NZ_BONY01000001.1"/>
</dbReference>
<evidence type="ECO:0000313" key="2">
    <source>
        <dbReference type="Proteomes" id="UP000612899"/>
    </source>
</evidence>
<reference evidence="1" key="1">
    <citation type="submission" date="2021-01" db="EMBL/GenBank/DDBJ databases">
        <title>Whole genome shotgun sequence of Rhizocola hellebori NBRC 109834.</title>
        <authorList>
            <person name="Komaki H."/>
            <person name="Tamura T."/>
        </authorList>
    </citation>
    <scope>NUCLEOTIDE SEQUENCE</scope>
    <source>
        <strain evidence="1">NBRC 109834</strain>
    </source>
</reference>
<proteinExistence type="predicted"/>
<keyword evidence="2" id="KW-1185">Reference proteome</keyword>